<protein>
    <recommendedName>
        <fullName evidence="3">SGNH hydrolase-type esterase domain-containing protein</fullName>
    </recommendedName>
</protein>
<organism evidence="4 5">
    <name type="scientific">Fructobacillus papyrifericola</name>
    <dbReference type="NCBI Taxonomy" id="2713172"/>
    <lineage>
        <taxon>Bacteria</taxon>
        <taxon>Bacillati</taxon>
        <taxon>Bacillota</taxon>
        <taxon>Bacilli</taxon>
        <taxon>Lactobacillales</taxon>
        <taxon>Lactobacillaceae</taxon>
        <taxon>Fructobacillus</taxon>
    </lineage>
</organism>
<dbReference type="NCBIfam" id="TIGR03715">
    <property type="entry name" value="KxYKxGKxW"/>
    <property type="match status" value="1"/>
</dbReference>
<dbReference type="Gene3D" id="3.40.50.1110">
    <property type="entry name" value="SGNH hydrolase"/>
    <property type="match status" value="1"/>
</dbReference>
<feature type="signal peptide" evidence="2">
    <location>
        <begin position="1"/>
        <end position="27"/>
    </location>
</feature>
<evidence type="ECO:0000313" key="4">
    <source>
        <dbReference type="EMBL" id="MBS9335778.1"/>
    </source>
</evidence>
<proteinExistence type="predicted"/>
<dbReference type="SUPFAM" id="SSF69360">
    <property type="entry name" value="Cell wall binding repeat"/>
    <property type="match status" value="3"/>
</dbReference>
<keyword evidence="5" id="KW-1185">Reference proteome</keyword>
<dbReference type="EMBL" id="JAAMFJ010000001">
    <property type="protein sequence ID" value="MBS9335778.1"/>
    <property type="molecule type" value="Genomic_DNA"/>
</dbReference>
<reference evidence="4 5" key="1">
    <citation type="submission" date="2020-02" db="EMBL/GenBank/DDBJ databases">
        <title>Fructobacillus sp. isolated from paper mulberry of Taiwan.</title>
        <authorList>
            <person name="Lin S.-T."/>
        </authorList>
    </citation>
    <scope>NUCLEOTIDE SEQUENCE [LARGE SCALE GENOMIC DNA]</scope>
    <source>
        <strain evidence="4 5">M1-21</strain>
    </source>
</reference>
<dbReference type="Gene3D" id="2.10.270.10">
    <property type="entry name" value="Cholin Binding"/>
    <property type="match status" value="4"/>
</dbReference>
<dbReference type="CDD" id="cd00229">
    <property type="entry name" value="SGNH_hydrolase"/>
    <property type="match status" value="1"/>
</dbReference>
<dbReference type="RefSeq" id="WP_213792350.1">
    <property type="nucleotide sequence ID" value="NZ_JAAMFJ010000001.1"/>
</dbReference>
<accession>A0ABS5QRG2</accession>
<dbReference type="InterPro" id="IPR036514">
    <property type="entry name" value="SGNH_hydro_sf"/>
</dbReference>
<dbReference type="InterPro" id="IPR022263">
    <property type="entry name" value="KxYKxGKxW"/>
</dbReference>
<name>A0ABS5QRG2_9LACO</name>
<feature type="chain" id="PRO_5045211503" description="SGNH hydrolase-type esterase domain-containing protein" evidence="2">
    <location>
        <begin position="28"/>
        <end position="679"/>
    </location>
</feature>
<evidence type="ECO:0000313" key="5">
    <source>
        <dbReference type="Proteomes" id="UP000735205"/>
    </source>
</evidence>
<dbReference type="Proteomes" id="UP000735205">
    <property type="component" value="Unassembled WGS sequence"/>
</dbReference>
<keyword evidence="1 2" id="KW-0732">Signal</keyword>
<dbReference type="Pfam" id="PF19258">
    <property type="entry name" value="KxYKxGKxW_sig"/>
    <property type="match status" value="1"/>
</dbReference>
<evidence type="ECO:0000259" key="3">
    <source>
        <dbReference type="Pfam" id="PF13472"/>
    </source>
</evidence>
<dbReference type="InterPro" id="IPR013830">
    <property type="entry name" value="SGNH_hydro"/>
</dbReference>
<gene>
    <name evidence="4" type="ORF">G6R28_00820</name>
</gene>
<dbReference type="Pfam" id="PF13472">
    <property type="entry name" value="Lipase_GDSL_2"/>
    <property type="match status" value="1"/>
</dbReference>
<sequence length="679" mass="76609">MRVKMYKSGKNWVLAASMILAASMAIGLDQSQNLVSANETETSTTITDGLVKNANGQGYQYMVSGQADKNAWHDGYYFDSNGQAVNGWQDNINGHAYLFDNYQVVKSTEQTVNGKRYQFDGNGIAAVMNGLIKLSDADGYAYYNDGVRATNQFVTVDNNTYYFGQYGQSYNGLQTIGQDEYYFGDNFILQKSNSNLIINNVPYSVDDSGKLTAKNGILWGFGDSTTVGWNPYNDGSQSYDVYAAQDLQKLYKNKTAYSGTQIGKDMVWMTDQLTSDPSFTKATEIVIALGVNDVNYGGGKNLNTIAQIYQDSIRRIHEANPNVKIFLLLPQGDFANGMNNDAIGNDGFSINQLKSVLTQIGHDLGVTVIDAGVVTDANHAETIPDGVHPTNDTYKLIGQKIASTISQTNSQNYQANYQNYDLGNVSGYVNTLSGWRWLENGYVYTGFRYYMGTYYWFVRGVRQDSGWREAWGHLYYTDDNGRAVQGIVNINGQNFDFGNDGTYYMRSSGYLYDGSNANGGYRWYENGQLFTGFRYYMGTYYWFVDGVRQNAGWRSAWGMTYYTDDTGRALQGIQIIDGKVYNFGDDGTYYERPVSGYIWDGSSQNGGYRWYENGQLFTGFRFYMGTYYWFVDGVRQNAGWRHAWGYTYWTDNNGRAVQGDQMIDGHHYYFGNDGTFYLR</sequence>
<feature type="domain" description="SGNH hydrolase-type esterase" evidence="3">
    <location>
        <begin position="221"/>
        <end position="396"/>
    </location>
</feature>
<dbReference type="SUPFAM" id="SSF52266">
    <property type="entry name" value="SGNH hydrolase"/>
    <property type="match status" value="1"/>
</dbReference>
<comment type="caution">
    <text evidence="4">The sequence shown here is derived from an EMBL/GenBank/DDBJ whole genome shotgun (WGS) entry which is preliminary data.</text>
</comment>
<evidence type="ECO:0000256" key="1">
    <source>
        <dbReference type="ARBA" id="ARBA00022729"/>
    </source>
</evidence>
<evidence type="ECO:0000256" key="2">
    <source>
        <dbReference type="SAM" id="SignalP"/>
    </source>
</evidence>